<dbReference type="SUPFAM" id="SSF53756">
    <property type="entry name" value="UDP-Glycosyltransferase/glycogen phosphorylase"/>
    <property type="match status" value="1"/>
</dbReference>
<dbReference type="Gene3D" id="3.40.50.11660">
    <property type="entry name" value="Glycosyl transferase family 10, C-terminal domain"/>
    <property type="match status" value="1"/>
</dbReference>
<name>M1PWA6_9VIRU</name>
<comment type="similarity">
    <text evidence="1">Belongs to the glycosyltransferase 10 family.</text>
</comment>
<evidence type="ECO:0000259" key="4">
    <source>
        <dbReference type="Pfam" id="PF00852"/>
    </source>
</evidence>
<evidence type="ECO:0000256" key="3">
    <source>
        <dbReference type="ARBA" id="ARBA00022679"/>
    </source>
</evidence>
<organism evidence="6 7">
    <name type="scientific">Moumouvirus goulette</name>
    <dbReference type="NCBI Taxonomy" id="1247379"/>
    <lineage>
        <taxon>Viruses</taxon>
        <taxon>Varidnaviria</taxon>
        <taxon>Bamfordvirae</taxon>
        <taxon>Nucleocytoviricota</taxon>
        <taxon>Megaviricetes</taxon>
        <taxon>Imitervirales</taxon>
        <taxon>Mimiviridae</taxon>
        <taxon>Megamimivirinae</taxon>
        <taxon>Moumouvirus</taxon>
        <taxon>Moumouvirus goulettemassiliense</taxon>
    </lineage>
</organism>
<proteinExistence type="inferred from homology"/>
<dbReference type="Proteomes" id="UP000241071">
    <property type="component" value="Segment"/>
</dbReference>
<feature type="domain" description="Fucosyltransferase C-terminal" evidence="4">
    <location>
        <begin position="450"/>
        <end position="575"/>
    </location>
</feature>
<keyword evidence="3" id="KW-0808">Transferase</keyword>
<dbReference type="InterPro" id="IPR001503">
    <property type="entry name" value="Glyco_trans_10"/>
</dbReference>
<dbReference type="GO" id="GO:0008417">
    <property type="term" value="F:fucosyltransferase activity"/>
    <property type="evidence" value="ECO:0007669"/>
    <property type="project" value="InterPro"/>
</dbReference>
<dbReference type="PANTHER" id="PTHR11929">
    <property type="entry name" value="ALPHA- 1,3 -FUCOSYLTRANSFERASE"/>
    <property type="match status" value="1"/>
</dbReference>
<evidence type="ECO:0000313" key="6">
    <source>
        <dbReference type="EMBL" id="AGF85027.1"/>
    </source>
</evidence>
<accession>M1PWA6</accession>
<dbReference type="Pfam" id="PF01755">
    <property type="entry name" value="Glyco_transf_25"/>
    <property type="match status" value="1"/>
</dbReference>
<evidence type="ECO:0000259" key="5">
    <source>
        <dbReference type="Pfam" id="PF01755"/>
    </source>
</evidence>
<evidence type="ECO:0000256" key="1">
    <source>
        <dbReference type="ARBA" id="ARBA00008919"/>
    </source>
</evidence>
<gene>
    <name evidence="6" type="ORF">glt_00218</name>
</gene>
<dbReference type="InterPro" id="IPR002654">
    <property type="entry name" value="Glyco_trans_25"/>
</dbReference>
<dbReference type="InterPro" id="IPR038577">
    <property type="entry name" value="GT10-like_C_sf"/>
</dbReference>
<keyword evidence="2" id="KW-0328">Glycosyltransferase</keyword>
<evidence type="ECO:0000256" key="2">
    <source>
        <dbReference type="ARBA" id="ARBA00022676"/>
    </source>
</evidence>
<dbReference type="CDD" id="cd06532">
    <property type="entry name" value="Glyco_transf_25"/>
    <property type="match status" value="1"/>
</dbReference>
<dbReference type="InterPro" id="IPR055270">
    <property type="entry name" value="Glyco_tran_10_C"/>
</dbReference>
<reference evidence="6 7" key="1">
    <citation type="submission" date="2012-10" db="EMBL/GenBank/DDBJ databases">
        <title>Complete genome sequence of Moumouvirus goulette.</title>
        <authorList>
            <person name="Fournous G."/>
            <person name="Bougalmi M."/>
            <person name="Colson P."/>
        </authorList>
    </citation>
    <scope>NUCLEOTIDE SEQUENCE [LARGE SCALE GENOMIC DNA]</scope>
</reference>
<dbReference type="EMBL" id="KC008572">
    <property type="protein sequence ID" value="AGF85027.1"/>
    <property type="molecule type" value="Genomic_DNA"/>
</dbReference>
<feature type="domain" description="Glycosyl transferase family 25" evidence="5">
    <location>
        <begin position="5"/>
        <end position="187"/>
    </location>
</feature>
<sequence>MDKFKIVCINLARRQDRKDLITNKLINQNMSNFEFFEAVDGSQIDPYDERLNLFKHSVSGLLRRGVTGCALSHYTIWKKLVNDPDYNTYLVIEDDINFGPDFKFGLEKILEKKPNYGIILLGMTLELEKKAETKHLYQYDTSYTIHNLNRDLYCGGAFGYIISKSAAKYLVDYISHNGIRMVIDYLMFRSGVPMYESHPHLVFTDAVQHSIHYVDSDIQHDHEKIKYNKLPNDYQFDDYIFLSNRDSPRGDIREICADITTLKKAADMTSECIAFNTYGWLKNILTDFDKFIVLHDKFYTHDGIYIKKSYFNLENKLKNLRLLERPIRIFLNKNTINYSQHLVNIILKNIPNYNIVKDNNDADIIIDNINDSNLYYDQTKINMIISGEPFNRKQKYDIAIDTKKNSNAECIIYHPFLFSSLHEHKKSINYLDYTNPKTKFCAYMFHMSYPHRINYFNIVSSYKHVDALGKCCNNVDIKNTRYVLNNKETYNDIAVEYFSQYKFVLAIENNMIPGYNTEKLINPMIANSIPIYWGDSEIFKYINKRRLVYIPDFITNEDLINHIKYIDEHDDVYENIIKESIFTDPDFTLDVIEQNLSGEIDNLLGFNKN</sequence>
<protein>
    <submittedName>
        <fullName evidence="6">Family 10 protein</fullName>
    </submittedName>
</protein>
<evidence type="ECO:0000313" key="7">
    <source>
        <dbReference type="Proteomes" id="UP000241071"/>
    </source>
</evidence>
<keyword evidence="7" id="KW-1185">Reference proteome</keyword>
<dbReference type="GO" id="GO:0016020">
    <property type="term" value="C:membrane"/>
    <property type="evidence" value="ECO:0007669"/>
    <property type="project" value="InterPro"/>
</dbReference>
<dbReference type="PANTHER" id="PTHR11929:SF194">
    <property type="entry name" value="ALPHA-(1,3)-FUCOSYLTRANSFERASE 10"/>
    <property type="match status" value="1"/>
</dbReference>
<dbReference type="Pfam" id="PF00852">
    <property type="entry name" value="Glyco_transf_10"/>
    <property type="match status" value="1"/>
</dbReference>